<name>A0AAV5VCP1_9BILA</name>
<organism evidence="3 4">
    <name type="scientific">Pristionchus fissidentatus</name>
    <dbReference type="NCBI Taxonomy" id="1538716"/>
    <lineage>
        <taxon>Eukaryota</taxon>
        <taxon>Metazoa</taxon>
        <taxon>Ecdysozoa</taxon>
        <taxon>Nematoda</taxon>
        <taxon>Chromadorea</taxon>
        <taxon>Rhabditida</taxon>
        <taxon>Rhabditina</taxon>
        <taxon>Diplogasteromorpha</taxon>
        <taxon>Diplogasteroidea</taxon>
        <taxon>Neodiplogasteridae</taxon>
        <taxon>Pristionchus</taxon>
    </lineage>
</organism>
<keyword evidence="4" id="KW-1185">Reference proteome</keyword>
<evidence type="ECO:0000256" key="2">
    <source>
        <dbReference type="SAM" id="Phobius"/>
    </source>
</evidence>
<keyword evidence="2" id="KW-0472">Membrane</keyword>
<gene>
    <name evidence="3" type="ORF">PFISCL1PPCAC_7265</name>
</gene>
<dbReference type="AlphaFoldDB" id="A0AAV5VCP1"/>
<feature type="compositionally biased region" description="Polar residues" evidence="1">
    <location>
        <begin position="20"/>
        <end position="38"/>
    </location>
</feature>
<reference evidence="3" key="1">
    <citation type="submission" date="2023-10" db="EMBL/GenBank/DDBJ databases">
        <title>Genome assembly of Pristionchus species.</title>
        <authorList>
            <person name="Yoshida K."/>
            <person name="Sommer R.J."/>
        </authorList>
    </citation>
    <scope>NUCLEOTIDE SEQUENCE</scope>
    <source>
        <strain evidence="3">RS5133</strain>
    </source>
</reference>
<keyword evidence="2" id="KW-1133">Transmembrane helix</keyword>
<dbReference type="EMBL" id="BTSY01000002">
    <property type="protein sequence ID" value="GMT15968.1"/>
    <property type="molecule type" value="Genomic_DNA"/>
</dbReference>
<proteinExistence type="predicted"/>
<feature type="transmembrane region" description="Helical" evidence="2">
    <location>
        <begin position="49"/>
        <end position="70"/>
    </location>
</feature>
<protein>
    <submittedName>
        <fullName evidence="3">Uncharacterized protein</fullName>
    </submittedName>
</protein>
<comment type="caution">
    <text evidence="3">The sequence shown here is derived from an EMBL/GenBank/DDBJ whole genome shotgun (WGS) entry which is preliminary data.</text>
</comment>
<evidence type="ECO:0000313" key="4">
    <source>
        <dbReference type="Proteomes" id="UP001432322"/>
    </source>
</evidence>
<sequence>QCKVFSTKFRRLCREAGMGESSSQVNTTTPLTTSSSIDGSKVGYEPPEIYITLTLLGAILFLICVCLPPLCRRYFFLPMEVQLQYFQVMAADGKLESLDDEDDEYDRRETVSNMTRTISL</sequence>
<feature type="non-terminal residue" evidence="3">
    <location>
        <position position="1"/>
    </location>
</feature>
<accession>A0AAV5VCP1</accession>
<keyword evidence="2" id="KW-0812">Transmembrane</keyword>
<evidence type="ECO:0000256" key="1">
    <source>
        <dbReference type="SAM" id="MobiDB-lite"/>
    </source>
</evidence>
<evidence type="ECO:0000313" key="3">
    <source>
        <dbReference type="EMBL" id="GMT15968.1"/>
    </source>
</evidence>
<dbReference type="Proteomes" id="UP001432322">
    <property type="component" value="Unassembled WGS sequence"/>
</dbReference>
<feature type="region of interest" description="Disordered" evidence="1">
    <location>
        <begin position="20"/>
        <end position="39"/>
    </location>
</feature>